<protein>
    <submittedName>
        <fullName evidence="1">Uncharacterized protein</fullName>
    </submittedName>
</protein>
<proteinExistence type="predicted"/>
<dbReference type="AlphaFoldDB" id="A0A397JAS5"/>
<evidence type="ECO:0000313" key="1">
    <source>
        <dbReference type="EMBL" id="RHZ85111.1"/>
    </source>
</evidence>
<keyword evidence="2" id="KW-1185">Reference proteome</keyword>
<dbReference type="EMBL" id="PQFF01000068">
    <property type="protein sequence ID" value="RHZ85111.1"/>
    <property type="molecule type" value="Genomic_DNA"/>
</dbReference>
<name>A0A397JAS5_9GLOM</name>
<organism evidence="1 2">
    <name type="scientific">Diversispora epigaea</name>
    <dbReference type="NCBI Taxonomy" id="1348612"/>
    <lineage>
        <taxon>Eukaryota</taxon>
        <taxon>Fungi</taxon>
        <taxon>Fungi incertae sedis</taxon>
        <taxon>Mucoromycota</taxon>
        <taxon>Glomeromycotina</taxon>
        <taxon>Glomeromycetes</taxon>
        <taxon>Diversisporales</taxon>
        <taxon>Diversisporaceae</taxon>
        <taxon>Diversispora</taxon>
    </lineage>
</organism>
<reference evidence="1 2" key="1">
    <citation type="submission" date="2018-08" db="EMBL/GenBank/DDBJ databases">
        <title>Genome and evolution of the arbuscular mycorrhizal fungus Diversispora epigaea (formerly Glomus versiforme) and its bacterial endosymbionts.</title>
        <authorList>
            <person name="Sun X."/>
            <person name="Fei Z."/>
            <person name="Harrison M."/>
        </authorList>
    </citation>
    <scope>NUCLEOTIDE SEQUENCE [LARGE SCALE GENOMIC DNA]</scope>
    <source>
        <strain evidence="1 2">IT104</strain>
    </source>
</reference>
<gene>
    <name evidence="1" type="ORF">Glove_71g170</name>
</gene>
<dbReference type="Proteomes" id="UP000266861">
    <property type="component" value="Unassembled WGS sequence"/>
</dbReference>
<evidence type="ECO:0000313" key="2">
    <source>
        <dbReference type="Proteomes" id="UP000266861"/>
    </source>
</evidence>
<accession>A0A397JAS5</accession>
<sequence length="143" mass="16183">MQCYKKRNGNCHTAKPDLPFIDKSQKLKHNINSVKVLFNMIRLYLTHSWFANYIELNNKALQQLINLKYNNKNNNRQTTSTTITSAEVITIISVTTIITTSKIVTASSIISASTIFTAITTSLIIFTAISTTINLQQQILHHQ</sequence>
<comment type="caution">
    <text evidence="1">The sequence shown here is derived from an EMBL/GenBank/DDBJ whole genome shotgun (WGS) entry which is preliminary data.</text>
</comment>